<dbReference type="Pfam" id="PF07690">
    <property type="entry name" value="MFS_1"/>
    <property type="match status" value="1"/>
</dbReference>
<organism evidence="9 10">
    <name type="scientific">Chrysochromulina tobinii</name>
    <dbReference type="NCBI Taxonomy" id="1460289"/>
    <lineage>
        <taxon>Eukaryota</taxon>
        <taxon>Haptista</taxon>
        <taxon>Haptophyta</taxon>
        <taxon>Prymnesiophyceae</taxon>
        <taxon>Prymnesiales</taxon>
        <taxon>Chrysochromulinaceae</taxon>
        <taxon>Chrysochromulina</taxon>
    </lineage>
</organism>
<keyword evidence="4 6" id="KW-1133">Transmembrane helix</keyword>
<evidence type="ECO:0000256" key="6">
    <source>
        <dbReference type="SAM" id="Phobius"/>
    </source>
</evidence>
<evidence type="ECO:0000256" key="5">
    <source>
        <dbReference type="ARBA" id="ARBA00023136"/>
    </source>
</evidence>
<feature type="chain" id="PRO_5013334500" evidence="7">
    <location>
        <begin position="16"/>
        <end position="462"/>
    </location>
</feature>
<dbReference type="OrthoDB" id="196650at2759"/>
<evidence type="ECO:0000313" key="10">
    <source>
        <dbReference type="Proteomes" id="UP000037460"/>
    </source>
</evidence>
<feature type="transmembrane region" description="Helical" evidence="6">
    <location>
        <begin position="108"/>
        <end position="127"/>
    </location>
</feature>
<dbReference type="InterPro" id="IPR036259">
    <property type="entry name" value="MFS_trans_sf"/>
</dbReference>
<dbReference type="GO" id="GO:0022857">
    <property type="term" value="F:transmembrane transporter activity"/>
    <property type="evidence" value="ECO:0007669"/>
    <property type="project" value="InterPro"/>
</dbReference>
<keyword evidence="5 6" id="KW-0472">Membrane</keyword>
<evidence type="ECO:0000256" key="3">
    <source>
        <dbReference type="ARBA" id="ARBA00022692"/>
    </source>
</evidence>
<dbReference type="PANTHER" id="PTHR23507">
    <property type="entry name" value="ZGC:174356"/>
    <property type="match status" value="1"/>
</dbReference>
<dbReference type="SUPFAM" id="SSF103473">
    <property type="entry name" value="MFS general substrate transporter"/>
    <property type="match status" value="1"/>
</dbReference>
<dbReference type="GO" id="GO:0016020">
    <property type="term" value="C:membrane"/>
    <property type="evidence" value="ECO:0007669"/>
    <property type="project" value="UniProtKB-SubCell"/>
</dbReference>
<name>A0A0M0JHH4_9EUKA</name>
<keyword evidence="7" id="KW-0732">Signal</keyword>
<evidence type="ECO:0000256" key="7">
    <source>
        <dbReference type="SAM" id="SignalP"/>
    </source>
</evidence>
<feature type="signal peptide" evidence="7">
    <location>
        <begin position="1"/>
        <end position="15"/>
    </location>
</feature>
<feature type="transmembrane region" description="Helical" evidence="6">
    <location>
        <begin position="196"/>
        <end position="217"/>
    </location>
</feature>
<accession>A0A0M0JHH4</accession>
<feature type="transmembrane region" description="Helical" evidence="6">
    <location>
        <begin position="432"/>
        <end position="455"/>
    </location>
</feature>
<comment type="caution">
    <text evidence="9">The sequence shown here is derived from an EMBL/GenBank/DDBJ whole genome shotgun (WGS) entry which is preliminary data.</text>
</comment>
<protein>
    <submittedName>
        <fullName evidence="9">Major facilitator family protein</fullName>
    </submittedName>
</protein>
<dbReference type="PANTHER" id="PTHR23507:SF1">
    <property type="entry name" value="FI18259P1-RELATED"/>
    <property type="match status" value="1"/>
</dbReference>
<comment type="subcellular location">
    <subcellularLocation>
        <location evidence="2">Cell membrane</location>
    </subcellularLocation>
    <subcellularLocation>
        <location evidence="1">Membrane</location>
        <topology evidence="1">Multi-pass membrane protein</topology>
    </subcellularLocation>
</comment>
<gene>
    <name evidence="9" type="ORF">Ctob_001680</name>
</gene>
<feature type="transmembrane region" description="Helical" evidence="6">
    <location>
        <begin position="394"/>
        <end position="420"/>
    </location>
</feature>
<proteinExistence type="predicted"/>
<dbReference type="AlphaFoldDB" id="A0A0M0JHH4"/>
<dbReference type="InterPro" id="IPR011701">
    <property type="entry name" value="MFS"/>
</dbReference>
<evidence type="ECO:0000259" key="8">
    <source>
        <dbReference type="PROSITE" id="PS50850"/>
    </source>
</evidence>
<dbReference type="Gene3D" id="1.20.1250.20">
    <property type="entry name" value="MFS general substrate transporter like domains"/>
    <property type="match status" value="1"/>
</dbReference>
<feature type="transmembrane region" description="Helical" evidence="6">
    <location>
        <begin position="69"/>
        <end position="87"/>
    </location>
</feature>
<dbReference type="PROSITE" id="PS50850">
    <property type="entry name" value="MFS"/>
    <property type="match status" value="1"/>
</dbReference>
<evidence type="ECO:0000256" key="1">
    <source>
        <dbReference type="ARBA" id="ARBA00004141"/>
    </source>
</evidence>
<dbReference type="InterPro" id="IPR001958">
    <property type="entry name" value="Tet-R_TetA/multi-R_MdtG-like"/>
</dbReference>
<sequence length="462" mass="47845">MRRVIALALLCGALAASSEVPAGRGLTRPSLAPSARSSVYASKPTLQAAKAVAAPTITPSFYWALLPNFLYFVSLSFNAINIAFLIAQITGTTKPSPHSIALGGRVEFVDKLLTFLGVGVLASLSDVLGRKPLMAWSAFGFMLTHLLQATARGPAALYLADVLDGFSSCMTYICQAYVTDCSAPNKRATHLGIFQGLSIGLGLTVGFPIGGILGAKYGPRPPMLIGAAIQLVNCALILFVLPESLPKAQRKKALDPSASHPFALLRGLFSTSAVLSGVSVAWTLVTLAQVSLDHFPEYTSLRFGWTQEQAGPLMLLVGLSVAIFPRLLVPLLGMRQAILTGMLAFAAGLLTIGASPSAGGFIGGILVVAVGSMWQPALQAFVANMGGEDERGALLGALGSVAELTRAVGTLLFSSILAYVTDTARPRALPQGLHFGVAAVMVLAAAGVASVTLGLPTAAAFL</sequence>
<dbReference type="EMBL" id="JWZX01002898">
    <property type="protein sequence ID" value="KOO26041.1"/>
    <property type="molecule type" value="Genomic_DNA"/>
</dbReference>
<reference evidence="10" key="1">
    <citation type="journal article" date="2015" name="PLoS Genet.">
        <title>Genome Sequence and Transcriptome Analyses of Chrysochromulina tobin: Metabolic Tools for Enhanced Algal Fitness in the Prominent Order Prymnesiales (Haptophyceae).</title>
        <authorList>
            <person name="Hovde B.T."/>
            <person name="Deodato C.R."/>
            <person name="Hunsperger H.M."/>
            <person name="Ryken S.A."/>
            <person name="Yost W."/>
            <person name="Jha R.K."/>
            <person name="Patterson J."/>
            <person name="Monnat R.J. Jr."/>
            <person name="Barlow S.B."/>
            <person name="Starkenburg S.R."/>
            <person name="Cattolico R.A."/>
        </authorList>
    </citation>
    <scope>NUCLEOTIDE SEQUENCE</scope>
    <source>
        <strain evidence="10">CCMP291</strain>
    </source>
</reference>
<dbReference type="Proteomes" id="UP000037460">
    <property type="component" value="Unassembled WGS sequence"/>
</dbReference>
<evidence type="ECO:0000313" key="9">
    <source>
        <dbReference type="EMBL" id="KOO26041.1"/>
    </source>
</evidence>
<keyword evidence="3 6" id="KW-0812">Transmembrane</keyword>
<feature type="transmembrane region" description="Helical" evidence="6">
    <location>
        <begin position="263"/>
        <end position="290"/>
    </location>
</feature>
<keyword evidence="10" id="KW-1185">Reference proteome</keyword>
<feature type="transmembrane region" description="Helical" evidence="6">
    <location>
        <begin position="341"/>
        <end position="374"/>
    </location>
</feature>
<evidence type="ECO:0000256" key="4">
    <source>
        <dbReference type="ARBA" id="ARBA00022989"/>
    </source>
</evidence>
<feature type="transmembrane region" description="Helical" evidence="6">
    <location>
        <begin position="223"/>
        <end position="242"/>
    </location>
</feature>
<feature type="domain" description="Major facilitator superfamily (MFS) profile" evidence="8">
    <location>
        <begin position="60"/>
        <end position="462"/>
    </location>
</feature>
<dbReference type="PRINTS" id="PR01035">
    <property type="entry name" value="TCRTETA"/>
</dbReference>
<feature type="transmembrane region" description="Helical" evidence="6">
    <location>
        <begin position="310"/>
        <end position="329"/>
    </location>
</feature>
<evidence type="ECO:0000256" key="2">
    <source>
        <dbReference type="ARBA" id="ARBA00004236"/>
    </source>
</evidence>
<dbReference type="InterPro" id="IPR020846">
    <property type="entry name" value="MFS_dom"/>
</dbReference>